<feature type="domain" description="EcoEI R protein C-terminal" evidence="1">
    <location>
        <begin position="7"/>
        <end position="157"/>
    </location>
</feature>
<dbReference type="GO" id="GO:0006304">
    <property type="term" value="P:DNA modification"/>
    <property type="evidence" value="ECO:0007669"/>
    <property type="project" value="InterPro"/>
</dbReference>
<evidence type="ECO:0000313" key="3">
    <source>
        <dbReference type="Proteomes" id="UP000275395"/>
    </source>
</evidence>
<dbReference type="GO" id="GO:0003824">
    <property type="term" value="F:catalytic activity"/>
    <property type="evidence" value="ECO:0007669"/>
    <property type="project" value="InterPro"/>
</dbReference>
<dbReference type="GO" id="GO:0003677">
    <property type="term" value="F:DNA binding"/>
    <property type="evidence" value="ECO:0007669"/>
    <property type="project" value="InterPro"/>
</dbReference>
<sequence>MFEAKGRGIRFDQIQELADRIARPPHNWTVDLIWNSYLSIGIEYRGHTETRNRHAATDLISLLRLEAGVDNALVPYSDQVEARYANWLLRQEQAGATFTETQRWWLDRMMRIIASSAGIDADDLDNAPFDERGGIDGALRDLGDNAGDLIEELNRELAA</sequence>
<comment type="caution">
    <text evidence="2">The sequence shown here is derived from an EMBL/GenBank/DDBJ whole genome shotgun (WGS) entry which is preliminary data.</text>
</comment>
<dbReference type="Pfam" id="PF08463">
    <property type="entry name" value="EcoEI_R_C"/>
    <property type="match status" value="1"/>
</dbReference>
<evidence type="ECO:0000313" key="2">
    <source>
        <dbReference type="EMBL" id="RLP68035.1"/>
    </source>
</evidence>
<dbReference type="EMBL" id="RCUW01000012">
    <property type="protein sequence ID" value="RLP68035.1"/>
    <property type="molecule type" value="Genomic_DNA"/>
</dbReference>
<dbReference type="Proteomes" id="UP000275395">
    <property type="component" value="Unassembled WGS sequence"/>
</dbReference>
<proteinExistence type="predicted"/>
<protein>
    <recommendedName>
        <fullName evidence="1">EcoEI R protein C-terminal domain-containing protein</fullName>
    </recommendedName>
</protein>
<organism evidence="2 3">
    <name type="scientific">Mycetocola reblochoni</name>
    <dbReference type="NCBI Taxonomy" id="331618"/>
    <lineage>
        <taxon>Bacteria</taxon>
        <taxon>Bacillati</taxon>
        <taxon>Actinomycetota</taxon>
        <taxon>Actinomycetes</taxon>
        <taxon>Micrococcales</taxon>
        <taxon>Microbacteriaceae</taxon>
        <taxon>Mycetocola</taxon>
    </lineage>
</organism>
<dbReference type="AlphaFoldDB" id="A0A3L6ZK20"/>
<reference evidence="2 3" key="1">
    <citation type="submission" date="2018-10" db="EMBL/GenBank/DDBJ databases">
        <authorList>
            <person name="Li J."/>
        </authorList>
    </citation>
    <scope>NUCLEOTIDE SEQUENCE [LARGE SCALE GENOMIC DNA]</scope>
    <source>
        <strain evidence="2 3">JCM 30549</strain>
    </source>
</reference>
<name>A0A3L6ZK20_9MICO</name>
<accession>A0A3L6ZK20</accession>
<evidence type="ECO:0000259" key="1">
    <source>
        <dbReference type="Pfam" id="PF08463"/>
    </source>
</evidence>
<dbReference type="InterPro" id="IPR013670">
    <property type="entry name" value="EcoEI_R_C_dom"/>
</dbReference>
<gene>
    <name evidence="2" type="ORF">D9V30_12050</name>
</gene>